<dbReference type="PANTHER" id="PTHR31069:SF28">
    <property type="entry name" value="ZN(II)2CYS6 TRANSCRIPTION FACTOR (EUROFUNG)"/>
    <property type="match status" value="1"/>
</dbReference>
<evidence type="ECO:0000313" key="8">
    <source>
        <dbReference type="Proteomes" id="UP000248961"/>
    </source>
</evidence>
<keyword evidence="8" id="KW-1185">Reference proteome</keyword>
<feature type="region of interest" description="Disordered" evidence="5">
    <location>
        <begin position="1"/>
        <end position="27"/>
    </location>
</feature>
<dbReference type="GO" id="GO:0008270">
    <property type="term" value="F:zinc ion binding"/>
    <property type="evidence" value="ECO:0007669"/>
    <property type="project" value="InterPro"/>
</dbReference>
<dbReference type="InterPro" id="IPR036864">
    <property type="entry name" value="Zn2-C6_fun-type_DNA-bd_sf"/>
</dbReference>
<evidence type="ECO:0000256" key="4">
    <source>
        <dbReference type="ARBA" id="ARBA00023242"/>
    </source>
</evidence>
<dbReference type="GeneID" id="37199187"/>
<dbReference type="InterPro" id="IPR021858">
    <property type="entry name" value="Fun_TF"/>
</dbReference>
<organism evidence="7 8">
    <name type="scientific">Aspergillus homomorphus (strain CBS 101889)</name>
    <dbReference type="NCBI Taxonomy" id="1450537"/>
    <lineage>
        <taxon>Eukaryota</taxon>
        <taxon>Fungi</taxon>
        <taxon>Dikarya</taxon>
        <taxon>Ascomycota</taxon>
        <taxon>Pezizomycotina</taxon>
        <taxon>Eurotiomycetes</taxon>
        <taxon>Eurotiomycetidae</taxon>
        <taxon>Eurotiales</taxon>
        <taxon>Aspergillaceae</taxon>
        <taxon>Aspergillus</taxon>
        <taxon>Aspergillus subgen. Circumdati</taxon>
    </lineage>
</organism>
<gene>
    <name evidence="7" type="ORF">BO97DRAFT_404137</name>
</gene>
<proteinExistence type="predicted"/>
<keyword evidence="2" id="KW-0238">DNA-binding</keyword>
<dbReference type="CDD" id="cd00067">
    <property type="entry name" value="GAL4"/>
    <property type="match status" value="1"/>
</dbReference>
<name>A0A395I4E5_ASPHC</name>
<feature type="region of interest" description="Disordered" evidence="5">
    <location>
        <begin position="591"/>
        <end position="612"/>
    </location>
</feature>
<dbReference type="GO" id="GO:0003677">
    <property type="term" value="F:DNA binding"/>
    <property type="evidence" value="ECO:0007669"/>
    <property type="project" value="UniProtKB-KW"/>
</dbReference>
<evidence type="ECO:0000313" key="7">
    <source>
        <dbReference type="EMBL" id="RAL14609.1"/>
    </source>
</evidence>
<dbReference type="PROSITE" id="PS50048">
    <property type="entry name" value="ZN2_CY6_FUNGAL_2"/>
    <property type="match status" value="1"/>
</dbReference>
<dbReference type="GO" id="GO:0000981">
    <property type="term" value="F:DNA-binding transcription factor activity, RNA polymerase II-specific"/>
    <property type="evidence" value="ECO:0007669"/>
    <property type="project" value="InterPro"/>
</dbReference>
<dbReference type="OrthoDB" id="3431704at2759"/>
<evidence type="ECO:0000256" key="5">
    <source>
        <dbReference type="SAM" id="MobiDB-lite"/>
    </source>
</evidence>
<dbReference type="GO" id="GO:0009893">
    <property type="term" value="P:positive regulation of metabolic process"/>
    <property type="evidence" value="ECO:0007669"/>
    <property type="project" value="UniProtKB-ARBA"/>
</dbReference>
<dbReference type="AlphaFoldDB" id="A0A395I4E5"/>
<evidence type="ECO:0000259" key="6">
    <source>
        <dbReference type="PROSITE" id="PS50048"/>
    </source>
</evidence>
<feature type="region of interest" description="Disordered" evidence="5">
    <location>
        <begin position="87"/>
        <end position="176"/>
    </location>
</feature>
<reference evidence="7 8" key="1">
    <citation type="submission" date="2018-02" db="EMBL/GenBank/DDBJ databases">
        <title>The genomes of Aspergillus section Nigri reveals drivers in fungal speciation.</title>
        <authorList>
            <consortium name="DOE Joint Genome Institute"/>
            <person name="Vesth T.C."/>
            <person name="Nybo J."/>
            <person name="Theobald S."/>
            <person name="Brandl J."/>
            <person name="Frisvad J.C."/>
            <person name="Nielsen K.F."/>
            <person name="Lyhne E.K."/>
            <person name="Kogle M.E."/>
            <person name="Kuo A."/>
            <person name="Riley R."/>
            <person name="Clum A."/>
            <person name="Nolan M."/>
            <person name="Lipzen A."/>
            <person name="Salamov A."/>
            <person name="Henrissat B."/>
            <person name="Wiebenga A."/>
            <person name="De vries R.P."/>
            <person name="Grigoriev I.V."/>
            <person name="Mortensen U.H."/>
            <person name="Andersen M.R."/>
            <person name="Baker S.E."/>
        </authorList>
    </citation>
    <scope>NUCLEOTIDE SEQUENCE [LARGE SCALE GENOMIC DNA]</scope>
    <source>
        <strain evidence="7 8">CBS 101889</strain>
    </source>
</reference>
<protein>
    <recommendedName>
        <fullName evidence="6">Zn(2)-C6 fungal-type domain-containing protein</fullName>
    </recommendedName>
</protein>
<evidence type="ECO:0000256" key="2">
    <source>
        <dbReference type="ARBA" id="ARBA00023125"/>
    </source>
</evidence>
<feature type="compositionally biased region" description="Basic and acidic residues" evidence="5">
    <location>
        <begin position="151"/>
        <end position="160"/>
    </location>
</feature>
<evidence type="ECO:0000256" key="3">
    <source>
        <dbReference type="ARBA" id="ARBA00023163"/>
    </source>
</evidence>
<sequence length="795" mass="87204">MKPSSTVQVRKSPPVSAAPPRKRRKRTVVSQAADDCFTCARRATQCDRRRPYCSQCLEDGRDCAGYKTTLTWGVGVASRGKLRGLSLPVTGAQPAAGSSQPRAKEAPKSPQSPQSTDSAALDCLPAHQEKPSKLKPSETSHTPLESTPVPEVDKLADHMQPHPGSVSPDAQATSYYSVPGAESTPVLSCHHTTPDSFRWAMPVWPASIQSSIPVADTRDGSENQKELVERVEQHDPDGTSSWLANHRSPSLSQQLLSRSIGRTPRLRFLVSYYAEVIVPMIVAFDGPTNPFRTYVLRLAQDSASLQEAIATLSLCNMRQRRGWGTRSTERTLPARMSSLAHQALTDGSLGGQSGIEAPDASAREEHFHRGMAVKALNAELADPRERLSDSVLATLLILCLFHGCDTGVAHLKAQFAGVTKLLAIRLCNGTTRVTEELKWFIRMFTWLDTMTATTNDRDIQLRGACLDITAKSDGEWGLENLAGCDAGLFKLIAQLGRLNLLSRNQDSQVQPASSDIYVSSTTVPPHMAYYCTGTPGLPSESCIFPMPVPPQPGEASAAPTSPIFWLDWYCLRQKLESWRFPLDRRESVSPYAGNHQTYSSPPSSPPSQSKVAPQHLDDVINISESFRHSAILYSERLAHPDLPSGHPRIQHIVQRTMTHILAVQCDAYLLWPLFVTGSECVLSSHRAIIRERCLYLSKDSGFINNLTCLELLEKIWAGSTAASEYQDPYPSGAAAGSRDEYVKPNAIRAGNMNPVALGGWNGLSAEVLASTSRRQGFRWNQVMQIKRAEGEYMIV</sequence>
<dbReference type="EMBL" id="KZ824274">
    <property type="protein sequence ID" value="RAL14609.1"/>
    <property type="molecule type" value="Genomic_DNA"/>
</dbReference>
<dbReference type="InterPro" id="IPR050675">
    <property type="entry name" value="OAF3"/>
</dbReference>
<dbReference type="Proteomes" id="UP000248961">
    <property type="component" value="Unassembled WGS sequence"/>
</dbReference>
<dbReference type="RefSeq" id="XP_025553763.1">
    <property type="nucleotide sequence ID" value="XM_025694898.1"/>
</dbReference>
<dbReference type="PANTHER" id="PTHR31069">
    <property type="entry name" value="OLEATE-ACTIVATED TRANSCRIPTION FACTOR 1-RELATED"/>
    <property type="match status" value="1"/>
</dbReference>
<dbReference type="VEuPathDB" id="FungiDB:BO97DRAFT_404137"/>
<dbReference type="Pfam" id="PF11951">
    <property type="entry name" value="Fungal_trans_2"/>
    <property type="match status" value="1"/>
</dbReference>
<evidence type="ECO:0000256" key="1">
    <source>
        <dbReference type="ARBA" id="ARBA00023015"/>
    </source>
</evidence>
<feature type="domain" description="Zn(2)-C6 fungal-type" evidence="6">
    <location>
        <begin position="35"/>
        <end position="63"/>
    </location>
</feature>
<keyword evidence="1" id="KW-0805">Transcription regulation</keyword>
<accession>A0A395I4E5</accession>
<dbReference type="InterPro" id="IPR001138">
    <property type="entry name" value="Zn2Cys6_DnaBD"/>
</dbReference>
<feature type="compositionally biased region" description="Polar residues" evidence="5">
    <location>
        <begin position="109"/>
        <end position="118"/>
    </location>
</feature>
<feature type="compositionally biased region" description="Basic and acidic residues" evidence="5">
    <location>
        <begin position="127"/>
        <end position="138"/>
    </location>
</feature>
<dbReference type="SUPFAM" id="SSF57701">
    <property type="entry name" value="Zn2/Cys6 DNA-binding domain"/>
    <property type="match status" value="1"/>
</dbReference>
<keyword evidence="3" id="KW-0804">Transcription</keyword>
<keyword evidence="4" id="KW-0539">Nucleus</keyword>